<evidence type="ECO:0000256" key="1">
    <source>
        <dbReference type="SAM" id="Phobius"/>
    </source>
</evidence>
<comment type="caution">
    <text evidence="2">The sequence shown here is derived from an EMBL/GenBank/DDBJ whole genome shotgun (WGS) entry which is preliminary data.</text>
</comment>
<gene>
    <name evidence="2" type="ORF">ElyMa_001219000</name>
</gene>
<organism evidence="2 3">
    <name type="scientific">Elysia marginata</name>
    <dbReference type="NCBI Taxonomy" id="1093978"/>
    <lineage>
        <taxon>Eukaryota</taxon>
        <taxon>Metazoa</taxon>
        <taxon>Spiralia</taxon>
        <taxon>Lophotrochozoa</taxon>
        <taxon>Mollusca</taxon>
        <taxon>Gastropoda</taxon>
        <taxon>Heterobranchia</taxon>
        <taxon>Euthyneura</taxon>
        <taxon>Panpulmonata</taxon>
        <taxon>Sacoglossa</taxon>
        <taxon>Placobranchoidea</taxon>
        <taxon>Plakobranchidae</taxon>
        <taxon>Elysia</taxon>
    </lineage>
</organism>
<keyword evidence="1" id="KW-0812">Transmembrane</keyword>
<evidence type="ECO:0000313" key="3">
    <source>
        <dbReference type="Proteomes" id="UP000762676"/>
    </source>
</evidence>
<protein>
    <submittedName>
        <fullName evidence="2">Uncharacterized protein</fullName>
    </submittedName>
</protein>
<dbReference type="AlphaFoldDB" id="A0AAV4I732"/>
<keyword evidence="3" id="KW-1185">Reference proteome</keyword>
<feature type="transmembrane region" description="Helical" evidence="1">
    <location>
        <begin position="32"/>
        <end position="50"/>
    </location>
</feature>
<keyword evidence="1" id="KW-1133">Transmembrane helix</keyword>
<name>A0AAV4I732_9GAST</name>
<sequence length="105" mass="11420">MQSLFYSEKCYVRAIVVVVVVVVVVEGEVVELVVVVVIVEVVVVVAAAAGSRSITSDLESDALPTHHTASTLQGMFQTYKNACGFLTDREFCIRLEMSALVNWLA</sequence>
<reference evidence="2 3" key="1">
    <citation type="journal article" date="2021" name="Elife">
        <title>Chloroplast acquisition without the gene transfer in kleptoplastic sea slugs, Plakobranchus ocellatus.</title>
        <authorList>
            <person name="Maeda T."/>
            <person name="Takahashi S."/>
            <person name="Yoshida T."/>
            <person name="Shimamura S."/>
            <person name="Takaki Y."/>
            <person name="Nagai Y."/>
            <person name="Toyoda A."/>
            <person name="Suzuki Y."/>
            <person name="Arimoto A."/>
            <person name="Ishii H."/>
            <person name="Satoh N."/>
            <person name="Nishiyama T."/>
            <person name="Hasebe M."/>
            <person name="Maruyama T."/>
            <person name="Minagawa J."/>
            <person name="Obokata J."/>
            <person name="Shigenobu S."/>
        </authorList>
    </citation>
    <scope>NUCLEOTIDE SEQUENCE [LARGE SCALE GENOMIC DNA]</scope>
</reference>
<accession>A0AAV4I732</accession>
<dbReference type="EMBL" id="BMAT01002408">
    <property type="protein sequence ID" value="GFS06239.1"/>
    <property type="molecule type" value="Genomic_DNA"/>
</dbReference>
<feature type="transmembrane region" description="Helical" evidence="1">
    <location>
        <begin position="10"/>
        <end position="26"/>
    </location>
</feature>
<proteinExistence type="predicted"/>
<keyword evidence="1" id="KW-0472">Membrane</keyword>
<evidence type="ECO:0000313" key="2">
    <source>
        <dbReference type="EMBL" id="GFS06239.1"/>
    </source>
</evidence>
<dbReference type="Proteomes" id="UP000762676">
    <property type="component" value="Unassembled WGS sequence"/>
</dbReference>